<evidence type="ECO:0000256" key="1">
    <source>
        <dbReference type="SAM" id="Coils"/>
    </source>
</evidence>
<reference evidence="4 5" key="1">
    <citation type="submission" date="2020-08" db="EMBL/GenBank/DDBJ databases">
        <title>Genomic Encyclopedia of Type Strains, Phase IV (KMG-IV): sequencing the most valuable type-strain genomes for metagenomic binning, comparative biology and taxonomic classification.</title>
        <authorList>
            <person name="Goeker M."/>
        </authorList>
    </citation>
    <scope>NUCLEOTIDE SEQUENCE [LARGE SCALE GENOMIC DNA]</scope>
    <source>
        <strain evidence="4 5">DSM 18233</strain>
    </source>
</reference>
<proteinExistence type="predicted"/>
<keyword evidence="5" id="KW-1185">Reference proteome</keyword>
<dbReference type="InterPro" id="IPR021104">
    <property type="entry name" value="KfrA_DNA-bd_N"/>
</dbReference>
<keyword evidence="1" id="KW-0175">Coiled coil</keyword>
<dbReference type="RefSeq" id="WP_184098919.1">
    <property type="nucleotide sequence ID" value="NZ_JACHHN010000002.1"/>
</dbReference>
<gene>
    <name evidence="4" type="ORF">HNQ50_001409</name>
</gene>
<dbReference type="SUPFAM" id="SSF90257">
    <property type="entry name" value="Myosin rod fragments"/>
    <property type="match status" value="2"/>
</dbReference>
<feature type="domain" description="KfrA N-terminal DNA-binding" evidence="3">
    <location>
        <begin position="9"/>
        <end position="118"/>
    </location>
</feature>
<feature type="coiled-coil region" evidence="1">
    <location>
        <begin position="290"/>
        <end position="317"/>
    </location>
</feature>
<feature type="compositionally biased region" description="Basic and acidic residues" evidence="2">
    <location>
        <begin position="184"/>
        <end position="202"/>
    </location>
</feature>
<name>A0A840RCK7_9NEIS</name>
<evidence type="ECO:0000259" key="3">
    <source>
        <dbReference type="Pfam" id="PF11740"/>
    </source>
</evidence>
<protein>
    <submittedName>
        <fullName evidence="4">Chromosome segregation ATPase</fullName>
    </submittedName>
</protein>
<dbReference type="EMBL" id="JACHHN010000002">
    <property type="protein sequence ID" value="MBB5190687.1"/>
    <property type="molecule type" value="Genomic_DNA"/>
</dbReference>
<sequence>MMARSGVYKSEVRKARDALIAQGKHPSIDAVRAEMGNTGSKTTIHRYLRELAEEEGEGHTVAVSEAIQDLVDRLAARLHEEAETRISELQAQHEGKLQEKETLLAQQRAEIEGLSTQLQRTEVTLNAEKHDLAVARLALAGANTTNERFTQQVNDLNDRLRDNEAHRQSLEDKHRHAREALEHFRESAKAQREQENSRHEHQVQQLQVELRQVRDALTGKNEEIIQLNRQNGRLSADVAEAGRKVHKLEAMVRQLRQEIEPLRALPQQLTEIQQQRDAGNAQIGGLLNSLEGARQGLQEQQARHHALELELATANGKLVALQSASVPDLEPATRNHGGT</sequence>
<feature type="region of interest" description="Disordered" evidence="2">
    <location>
        <begin position="184"/>
        <end position="203"/>
    </location>
</feature>
<comment type="caution">
    <text evidence="4">The sequence shown here is derived from an EMBL/GenBank/DDBJ whole genome shotgun (WGS) entry which is preliminary data.</text>
</comment>
<organism evidence="4 5">
    <name type="scientific">Silvimonas terrae</name>
    <dbReference type="NCBI Taxonomy" id="300266"/>
    <lineage>
        <taxon>Bacteria</taxon>
        <taxon>Pseudomonadati</taxon>
        <taxon>Pseudomonadota</taxon>
        <taxon>Betaproteobacteria</taxon>
        <taxon>Neisseriales</taxon>
        <taxon>Chitinibacteraceae</taxon>
        <taxon>Silvimonas</taxon>
    </lineage>
</organism>
<dbReference type="Gene3D" id="1.10.287.1490">
    <property type="match status" value="1"/>
</dbReference>
<dbReference type="Pfam" id="PF11740">
    <property type="entry name" value="KfrA_N"/>
    <property type="match status" value="1"/>
</dbReference>
<dbReference type="AlphaFoldDB" id="A0A840RCK7"/>
<dbReference type="Proteomes" id="UP000543030">
    <property type="component" value="Unassembled WGS sequence"/>
</dbReference>
<evidence type="ECO:0000256" key="2">
    <source>
        <dbReference type="SAM" id="MobiDB-lite"/>
    </source>
</evidence>
<evidence type="ECO:0000313" key="4">
    <source>
        <dbReference type="EMBL" id="MBB5190687.1"/>
    </source>
</evidence>
<accession>A0A840RCK7</accession>
<evidence type="ECO:0000313" key="5">
    <source>
        <dbReference type="Proteomes" id="UP000543030"/>
    </source>
</evidence>